<dbReference type="Proteomes" id="UP001141434">
    <property type="component" value="Unassembled WGS sequence"/>
</dbReference>
<sequence>MDYECFADHLTVQSFQFKILNIHITEKKIQATPRACSFHQRSLAPILQSLMRVGVATKGPAVHEVDEVLQAAKWNDVEDKRRPR</sequence>
<dbReference type="EMBL" id="JAPMSZ010000004">
    <property type="protein sequence ID" value="KAJ5105751.1"/>
    <property type="molecule type" value="Genomic_DNA"/>
</dbReference>
<reference evidence="1" key="2">
    <citation type="journal article" date="2023" name="IMA Fungus">
        <title>Comparative genomic study of the Penicillium genus elucidates a diverse pangenome and 15 lateral gene transfer events.</title>
        <authorList>
            <person name="Petersen C."/>
            <person name="Sorensen T."/>
            <person name="Nielsen M.R."/>
            <person name="Sondergaard T.E."/>
            <person name="Sorensen J.L."/>
            <person name="Fitzpatrick D.A."/>
            <person name="Frisvad J.C."/>
            <person name="Nielsen K.L."/>
        </authorList>
    </citation>
    <scope>NUCLEOTIDE SEQUENCE</scope>
    <source>
        <strain evidence="1">IBT 34128</strain>
    </source>
</reference>
<organism evidence="1 2">
    <name type="scientific">Penicillium alfredii</name>
    <dbReference type="NCBI Taxonomy" id="1506179"/>
    <lineage>
        <taxon>Eukaryota</taxon>
        <taxon>Fungi</taxon>
        <taxon>Dikarya</taxon>
        <taxon>Ascomycota</taxon>
        <taxon>Pezizomycotina</taxon>
        <taxon>Eurotiomycetes</taxon>
        <taxon>Eurotiomycetidae</taxon>
        <taxon>Eurotiales</taxon>
        <taxon>Aspergillaceae</taxon>
        <taxon>Penicillium</taxon>
    </lineage>
</organism>
<proteinExistence type="predicted"/>
<reference evidence="1" key="1">
    <citation type="submission" date="2022-11" db="EMBL/GenBank/DDBJ databases">
        <authorList>
            <person name="Petersen C."/>
        </authorList>
    </citation>
    <scope>NUCLEOTIDE SEQUENCE</scope>
    <source>
        <strain evidence="1">IBT 34128</strain>
    </source>
</reference>
<accession>A0A9W9KH62</accession>
<keyword evidence="2" id="KW-1185">Reference proteome</keyword>
<gene>
    <name evidence="1" type="ORF">NUU61_003098</name>
</gene>
<protein>
    <submittedName>
        <fullName evidence="1">Uncharacterized protein</fullName>
    </submittedName>
</protein>
<dbReference type="AlphaFoldDB" id="A0A9W9KH62"/>
<comment type="caution">
    <text evidence="1">The sequence shown here is derived from an EMBL/GenBank/DDBJ whole genome shotgun (WGS) entry which is preliminary data.</text>
</comment>
<dbReference type="GeneID" id="81392848"/>
<evidence type="ECO:0000313" key="1">
    <source>
        <dbReference type="EMBL" id="KAJ5105751.1"/>
    </source>
</evidence>
<dbReference type="RefSeq" id="XP_056514747.1">
    <property type="nucleotide sequence ID" value="XM_056653680.1"/>
</dbReference>
<evidence type="ECO:0000313" key="2">
    <source>
        <dbReference type="Proteomes" id="UP001141434"/>
    </source>
</evidence>
<name>A0A9W9KH62_9EURO</name>